<evidence type="ECO:0000256" key="14">
    <source>
        <dbReference type="SAM" id="Phobius"/>
    </source>
</evidence>
<evidence type="ECO:0000256" key="9">
    <source>
        <dbReference type="ARBA" id="ARBA00022840"/>
    </source>
</evidence>
<keyword evidence="11 14" id="KW-0472">Membrane</keyword>
<evidence type="ECO:0000256" key="10">
    <source>
        <dbReference type="ARBA" id="ARBA00023012"/>
    </source>
</evidence>
<keyword evidence="8" id="KW-0418">Kinase</keyword>
<evidence type="ECO:0000256" key="6">
    <source>
        <dbReference type="ARBA" id="ARBA00022679"/>
    </source>
</evidence>
<dbReference type="Gene3D" id="3.30.565.10">
    <property type="entry name" value="Histidine kinase-like ATPase, C-terminal domain"/>
    <property type="match status" value="1"/>
</dbReference>
<protein>
    <recommendedName>
        <fullName evidence="3">histidine kinase</fullName>
        <ecNumber evidence="3">2.7.13.3</ecNumber>
    </recommendedName>
</protein>
<dbReference type="FunFam" id="1.10.287.130:FF:000002">
    <property type="entry name" value="Two-component osmosensing histidine kinase"/>
    <property type="match status" value="1"/>
</dbReference>
<dbReference type="EMBL" id="JACXJA010000027">
    <property type="protein sequence ID" value="MBD2864228.1"/>
    <property type="molecule type" value="Genomic_DNA"/>
</dbReference>
<keyword evidence="14" id="KW-0812">Transmembrane</keyword>
<evidence type="ECO:0000256" key="11">
    <source>
        <dbReference type="ARBA" id="ARBA00023136"/>
    </source>
</evidence>
<keyword evidence="6" id="KW-0808">Transferase</keyword>
<dbReference type="PRINTS" id="PR00344">
    <property type="entry name" value="BCTRLSENSOR"/>
</dbReference>
<proteinExistence type="predicted"/>
<keyword evidence="14" id="KW-1133">Transmembrane helix</keyword>
<organism evidence="17 18">
    <name type="scientific">Paenibacillus oceani</name>
    <dbReference type="NCBI Taxonomy" id="2772510"/>
    <lineage>
        <taxon>Bacteria</taxon>
        <taxon>Bacillati</taxon>
        <taxon>Bacillota</taxon>
        <taxon>Bacilli</taxon>
        <taxon>Bacillales</taxon>
        <taxon>Paenibacillaceae</taxon>
        <taxon>Paenibacillus</taxon>
    </lineage>
</organism>
<evidence type="ECO:0000256" key="3">
    <source>
        <dbReference type="ARBA" id="ARBA00012438"/>
    </source>
</evidence>
<dbReference type="PROSITE" id="PS50109">
    <property type="entry name" value="HIS_KIN"/>
    <property type="match status" value="1"/>
</dbReference>
<comment type="caution">
    <text evidence="17">The sequence shown here is derived from an EMBL/GenBank/DDBJ whole genome shotgun (WGS) entry which is preliminary data.</text>
</comment>
<dbReference type="PANTHER" id="PTHR45339">
    <property type="entry name" value="HYBRID SIGNAL TRANSDUCTION HISTIDINE KINASE J"/>
    <property type="match status" value="1"/>
</dbReference>
<dbReference type="CDD" id="cd16922">
    <property type="entry name" value="HATPase_EvgS-ArcB-TorS-like"/>
    <property type="match status" value="1"/>
</dbReference>
<dbReference type="InterPro" id="IPR047347">
    <property type="entry name" value="YvaQ-like_sensor"/>
</dbReference>
<dbReference type="SUPFAM" id="SSF55781">
    <property type="entry name" value="GAF domain-like"/>
    <property type="match status" value="1"/>
</dbReference>
<keyword evidence="5" id="KW-0597">Phosphoprotein</keyword>
<dbReference type="Gene3D" id="6.10.340.10">
    <property type="match status" value="1"/>
</dbReference>
<keyword evidence="10" id="KW-0902">Two-component regulatory system</keyword>
<dbReference type="SUPFAM" id="SSF47384">
    <property type="entry name" value="Homodimeric domain of signal transducing histidine kinase"/>
    <property type="match status" value="1"/>
</dbReference>
<evidence type="ECO:0000256" key="8">
    <source>
        <dbReference type="ARBA" id="ARBA00022777"/>
    </source>
</evidence>
<sequence>MKIKTKLVMGYGLLVALLIVITTIGYERMANMNDALEKFYTMRYAKVKLTSTIHGDVNTAAREINNVLLDADGPRSRFDVIDQSVDNVIRQLAELQSRVQEPAEQQLVDTAVREAERFRTFKDNVLSMLMEGRMSAALEYRRTVGNDTQKEFLGSLESLSGYHQRALDAELAASQATYRQSVSATAVLTVTGILIALCIMLWVIPSITKGLSLLTGMARKFGQHRLRSLQRIEVQSKDELGQLARVFQRIAMDLHAKNELEAKYNMAKEEQAWVNTHMARITELLEHATDIGQVAQTFITEFAPVLGAQYGAIYMYDELRRTDSLTLHGVYAASGGDVVVDPSFRTGQGLIGQCAQDGKPMTVDGIPDHYVRIRSGLGETVPAQLLIYPVRFRGDVIGVIELASLLPFTFIRRELLKQLAEKLGTILNTIHDRLHVEELLRQSRALTEELQNQSKELMRSNEMLEEHTRQLERSEELLQKQSLLLIEAKETAELASRAKSDFLAVMSHEIRTPMNGVTGMTDLLLESDLQPEQQEYALIIRKSMDALLKVMNDILDFTKMESGKMELEELPFQLDACIAEAADLFRAEAAKRNLELLADIDPAVPGWIVGDPSRLRQVLANLIGNAVKFTESGGIYVLVRLAEEPADQADSAEAADVSEAAATDGPASDTMDAAGAAPSDTVYLEFAVKDTGIGIPQDKESRLFQPFSQLDASMSRRYGGTGLGLAICKSLVQLMGGEIRSVTEERDGALFVFTIRASRLDAGSAGGDLSLREMAASADNAAEEFAARTSGVPLTAVIADTRPYRALLNAGLLRRLGYGSTILNASDPAELREAVSAQDPASLLVFGAKLPGAIPLAKELAAAGRRVVLVANRDGEAALLPAEEAAGGLVALTKPLTLTRWKEALLR</sequence>
<dbReference type="Pfam" id="PF13185">
    <property type="entry name" value="GAF_2"/>
    <property type="match status" value="1"/>
</dbReference>
<dbReference type="InterPro" id="IPR003018">
    <property type="entry name" value="GAF"/>
</dbReference>
<dbReference type="Pfam" id="PF02518">
    <property type="entry name" value="HATPase_c"/>
    <property type="match status" value="1"/>
</dbReference>
<keyword evidence="4" id="KW-1003">Cell membrane</keyword>
<keyword evidence="7" id="KW-0547">Nucleotide-binding</keyword>
<dbReference type="InterPro" id="IPR036097">
    <property type="entry name" value="HisK_dim/P_sf"/>
</dbReference>
<dbReference type="Pfam" id="PF00512">
    <property type="entry name" value="HisKA"/>
    <property type="match status" value="1"/>
</dbReference>
<dbReference type="GO" id="GO:0000155">
    <property type="term" value="F:phosphorelay sensor kinase activity"/>
    <property type="evidence" value="ECO:0007669"/>
    <property type="project" value="InterPro"/>
</dbReference>
<evidence type="ECO:0000256" key="12">
    <source>
        <dbReference type="SAM" id="Coils"/>
    </source>
</evidence>
<name>A0A927H1D7_9BACL</name>
<dbReference type="SUPFAM" id="SSF55874">
    <property type="entry name" value="ATPase domain of HSP90 chaperone/DNA topoisomerase II/histidine kinase"/>
    <property type="match status" value="1"/>
</dbReference>
<feature type="transmembrane region" description="Helical" evidence="14">
    <location>
        <begin position="6"/>
        <end position="26"/>
    </location>
</feature>
<dbReference type="CDD" id="cd06225">
    <property type="entry name" value="HAMP"/>
    <property type="match status" value="1"/>
</dbReference>
<feature type="compositionally biased region" description="Low complexity" evidence="13">
    <location>
        <begin position="649"/>
        <end position="664"/>
    </location>
</feature>
<dbReference type="InterPro" id="IPR005467">
    <property type="entry name" value="His_kinase_dom"/>
</dbReference>
<feature type="region of interest" description="Disordered" evidence="13">
    <location>
        <begin position="649"/>
        <end position="673"/>
    </location>
</feature>
<dbReference type="RefSeq" id="WP_190929851.1">
    <property type="nucleotide sequence ID" value="NZ_JACXJA010000027.1"/>
</dbReference>
<evidence type="ECO:0000256" key="2">
    <source>
        <dbReference type="ARBA" id="ARBA00004651"/>
    </source>
</evidence>
<gene>
    <name evidence="17" type="ORF">IDH45_19780</name>
</gene>
<dbReference type="Gene3D" id="1.10.287.130">
    <property type="match status" value="1"/>
</dbReference>
<evidence type="ECO:0000313" key="18">
    <source>
        <dbReference type="Proteomes" id="UP000639396"/>
    </source>
</evidence>
<evidence type="ECO:0000256" key="5">
    <source>
        <dbReference type="ARBA" id="ARBA00022553"/>
    </source>
</evidence>
<dbReference type="CDD" id="cd00082">
    <property type="entry name" value="HisKA"/>
    <property type="match status" value="1"/>
</dbReference>
<keyword evidence="12" id="KW-0175">Coiled coil</keyword>
<dbReference type="GO" id="GO:0005886">
    <property type="term" value="C:plasma membrane"/>
    <property type="evidence" value="ECO:0007669"/>
    <property type="project" value="UniProtKB-SubCell"/>
</dbReference>
<dbReference type="InterPro" id="IPR003660">
    <property type="entry name" value="HAMP_dom"/>
</dbReference>
<feature type="domain" description="Histidine kinase" evidence="15">
    <location>
        <begin position="505"/>
        <end position="759"/>
    </location>
</feature>
<evidence type="ECO:0000256" key="7">
    <source>
        <dbReference type="ARBA" id="ARBA00022741"/>
    </source>
</evidence>
<dbReference type="SMART" id="SM00388">
    <property type="entry name" value="HisKA"/>
    <property type="match status" value="1"/>
</dbReference>
<evidence type="ECO:0000256" key="4">
    <source>
        <dbReference type="ARBA" id="ARBA00022475"/>
    </source>
</evidence>
<feature type="coiled-coil region" evidence="12">
    <location>
        <begin position="436"/>
        <end position="491"/>
    </location>
</feature>
<evidence type="ECO:0000259" key="16">
    <source>
        <dbReference type="PROSITE" id="PS50885"/>
    </source>
</evidence>
<dbReference type="InterPro" id="IPR003661">
    <property type="entry name" value="HisK_dim/P_dom"/>
</dbReference>
<dbReference type="AlphaFoldDB" id="A0A927H1D7"/>
<dbReference type="Proteomes" id="UP000639396">
    <property type="component" value="Unassembled WGS sequence"/>
</dbReference>
<keyword evidence="9" id="KW-0067">ATP-binding</keyword>
<dbReference type="SMART" id="SM00387">
    <property type="entry name" value="HATPase_c"/>
    <property type="match status" value="1"/>
</dbReference>
<evidence type="ECO:0000313" key="17">
    <source>
        <dbReference type="EMBL" id="MBD2864228.1"/>
    </source>
</evidence>
<dbReference type="Pfam" id="PF12729">
    <property type="entry name" value="4HB_MCP_1"/>
    <property type="match status" value="1"/>
</dbReference>
<dbReference type="EC" id="2.7.13.3" evidence="3"/>
<accession>A0A927H1D7</accession>
<comment type="subcellular location">
    <subcellularLocation>
        <location evidence="2">Cell membrane</location>
        <topology evidence="2">Multi-pass membrane protein</topology>
    </subcellularLocation>
</comment>
<keyword evidence="18" id="KW-1185">Reference proteome</keyword>
<dbReference type="PROSITE" id="PS50885">
    <property type="entry name" value="HAMP"/>
    <property type="match status" value="1"/>
</dbReference>
<dbReference type="PANTHER" id="PTHR45339:SF1">
    <property type="entry name" value="HYBRID SIGNAL TRANSDUCTION HISTIDINE KINASE J"/>
    <property type="match status" value="1"/>
</dbReference>
<dbReference type="GO" id="GO:0005524">
    <property type="term" value="F:ATP binding"/>
    <property type="evidence" value="ECO:0007669"/>
    <property type="project" value="UniProtKB-KW"/>
</dbReference>
<dbReference type="InterPro" id="IPR003594">
    <property type="entry name" value="HATPase_dom"/>
</dbReference>
<feature type="domain" description="HAMP" evidence="16">
    <location>
        <begin position="206"/>
        <end position="259"/>
    </location>
</feature>
<dbReference type="InterPro" id="IPR024478">
    <property type="entry name" value="HlyB_4HB_MCP"/>
</dbReference>
<evidence type="ECO:0000259" key="15">
    <source>
        <dbReference type="PROSITE" id="PS50109"/>
    </source>
</evidence>
<dbReference type="Gene3D" id="3.30.450.40">
    <property type="match status" value="1"/>
</dbReference>
<dbReference type="InterPro" id="IPR036890">
    <property type="entry name" value="HATPase_C_sf"/>
</dbReference>
<evidence type="ECO:0000256" key="13">
    <source>
        <dbReference type="SAM" id="MobiDB-lite"/>
    </source>
</evidence>
<comment type="catalytic activity">
    <reaction evidence="1">
        <text>ATP + protein L-histidine = ADP + protein N-phospho-L-histidine.</text>
        <dbReference type="EC" id="2.7.13.3"/>
    </reaction>
</comment>
<dbReference type="CDD" id="cd19411">
    <property type="entry name" value="MCP2201-like_sensor"/>
    <property type="match status" value="1"/>
</dbReference>
<dbReference type="SMART" id="SM00065">
    <property type="entry name" value="GAF"/>
    <property type="match status" value="1"/>
</dbReference>
<feature type="transmembrane region" description="Helical" evidence="14">
    <location>
        <begin position="184"/>
        <end position="204"/>
    </location>
</feature>
<reference evidence="17" key="1">
    <citation type="submission" date="2020-09" db="EMBL/GenBank/DDBJ databases">
        <title>A novel bacterium of genus Paenibacillus, isolated from South China Sea.</title>
        <authorList>
            <person name="Huang H."/>
            <person name="Mo K."/>
            <person name="Hu Y."/>
        </authorList>
    </citation>
    <scope>NUCLEOTIDE SEQUENCE</scope>
    <source>
        <strain evidence="17">IB182363</strain>
    </source>
</reference>
<evidence type="ECO:0000256" key="1">
    <source>
        <dbReference type="ARBA" id="ARBA00000085"/>
    </source>
</evidence>
<dbReference type="InterPro" id="IPR004358">
    <property type="entry name" value="Sig_transdc_His_kin-like_C"/>
</dbReference>
<dbReference type="InterPro" id="IPR029016">
    <property type="entry name" value="GAF-like_dom_sf"/>
</dbReference>